<dbReference type="FunCoup" id="A0A402CQT3">
    <property type="interactions" value="3"/>
</dbReference>
<dbReference type="GO" id="GO:0008360">
    <property type="term" value="P:regulation of cell shape"/>
    <property type="evidence" value="ECO:0007669"/>
    <property type="project" value="UniProtKB-KW"/>
</dbReference>
<organism evidence="2 3">
    <name type="scientific">Capsulimonas corticalis</name>
    <dbReference type="NCBI Taxonomy" id="2219043"/>
    <lineage>
        <taxon>Bacteria</taxon>
        <taxon>Bacillati</taxon>
        <taxon>Armatimonadota</taxon>
        <taxon>Armatimonadia</taxon>
        <taxon>Capsulimonadales</taxon>
        <taxon>Capsulimonadaceae</taxon>
        <taxon>Capsulimonas</taxon>
    </lineage>
</organism>
<feature type="transmembrane region" description="Helical" evidence="1">
    <location>
        <begin position="88"/>
        <end position="107"/>
    </location>
</feature>
<protein>
    <recommendedName>
        <fullName evidence="1">Lipid II flippase Amj</fullName>
    </recommendedName>
</protein>
<feature type="transmembrane region" description="Helical" evidence="1">
    <location>
        <begin position="12"/>
        <end position="35"/>
    </location>
</feature>
<keyword evidence="1" id="KW-0573">Peptidoglycan synthesis</keyword>
<dbReference type="AlphaFoldDB" id="A0A402CQT3"/>
<dbReference type="InterPro" id="IPR021260">
    <property type="entry name" value="Amj"/>
</dbReference>
<feature type="transmembrane region" description="Helical" evidence="1">
    <location>
        <begin position="165"/>
        <end position="185"/>
    </location>
</feature>
<feature type="transmembrane region" description="Helical" evidence="1">
    <location>
        <begin position="249"/>
        <end position="270"/>
    </location>
</feature>
<dbReference type="GO" id="GO:0071555">
    <property type="term" value="P:cell wall organization"/>
    <property type="evidence" value="ECO:0007669"/>
    <property type="project" value="UniProtKB-KW"/>
</dbReference>
<dbReference type="GO" id="GO:0015648">
    <property type="term" value="F:lipid-linked peptidoglycan transporter activity"/>
    <property type="evidence" value="ECO:0007669"/>
    <property type="project" value="UniProtKB-UniRule"/>
</dbReference>
<keyword evidence="1" id="KW-0961">Cell wall biogenesis/degradation</keyword>
<keyword evidence="1" id="KW-0813">Transport</keyword>
<dbReference type="Proteomes" id="UP000287394">
    <property type="component" value="Chromosome"/>
</dbReference>
<evidence type="ECO:0000313" key="2">
    <source>
        <dbReference type="EMBL" id="BDI34385.1"/>
    </source>
</evidence>
<dbReference type="EMBL" id="AP025739">
    <property type="protein sequence ID" value="BDI34385.1"/>
    <property type="molecule type" value="Genomic_DNA"/>
</dbReference>
<keyword evidence="1" id="KW-0812">Transmembrane</keyword>
<keyword evidence="1" id="KW-0472">Membrane</keyword>
<comment type="pathway">
    <text evidence="1">Cell wall biogenesis; peptidoglycan biosynthesis.</text>
</comment>
<sequence length="273" mass="29208">MGADILMDGRLAILIGLTFVMHLIATLAFSVRIAGTRTGKIALSLALFNILVLVSRTSNGLQAPLLAKRIEHNLAAHTLAGASADFRWLLLATSAATLAGAFLIPTFQRLIGHAVTAFGVYRSMPKLLLRGISRTGVVYLRRSVRIPSQNNLIRMGRRRGVPVRVVVLNTAATAISTVGVFSALYAGYLHPELRSTAANLSGTINGVAMIFMAIFIDPQLSMMTDDVTDGRLSEGAFRQSVTWLVGSRFVGTLLAQTLLIPAAMLIAAVARLL</sequence>
<reference evidence="2 3" key="1">
    <citation type="journal article" date="2019" name="Int. J. Syst. Evol. Microbiol.">
        <title>Capsulimonas corticalis gen. nov., sp. nov., an aerobic capsulated bacterium, of a novel bacterial order, Capsulimonadales ord. nov., of the class Armatimonadia of the phylum Armatimonadetes.</title>
        <authorList>
            <person name="Li J."/>
            <person name="Kudo C."/>
            <person name="Tonouchi A."/>
        </authorList>
    </citation>
    <scope>NUCLEOTIDE SEQUENCE [LARGE SCALE GENOMIC DNA]</scope>
    <source>
        <strain evidence="2 3">AX-7</strain>
    </source>
</reference>
<gene>
    <name evidence="1" type="primary">amj</name>
    <name evidence="2" type="ORF">CCAX7_64360</name>
</gene>
<feature type="transmembrane region" description="Helical" evidence="1">
    <location>
        <begin position="197"/>
        <end position="216"/>
    </location>
</feature>
<dbReference type="Pfam" id="PF10997">
    <property type="entry name" value="Amj"/>
    <property type="match status" value="1"/>
</dbReference>
<dbReference type="HAMAP" id="MF_02077">
    <property type="entry name" value="Amj_flippase"/>
    <property type="match status" value="1"/>
</dbReference>
<comment type="subcellular location">
    <subcellularLocation>
        <location evidence="1">Cell membrane</location>
        <topology evidence="1">Multi-pass membrane protein</topology>
    </subcellularLocation>
</comment>
<evidence type="ECO:0000313" key="3">
    <source>
        <dbReference type="Proteomes" id="UP000287394"/>
    </source>
</evidence>
<keyword evidence="1" id="KW-0133">Cell shape</keyword>
<dbReference type="GO" id="GO:0005886">
    <property type="term" value="C:plasma membrane"/>
    <property type="evidence" value="ECO:0007669"/>
    <property type="project" value="UniProtKB-SubCell"/>
</dbReference>
<comment type="function">
    <text evidence="1">Involved in peptidoglycan biosynthesis. Transports lipid-linked peptidoglycan precursors from the inner to the outer leaflet of the cytoplasmic membrane.</text>
</comment>
<keyword evidence="3" id="KW-1185">Reference proteome</keyword>
<comment type="similarity">
    <text evidence="1">Belongs to the Amj family.</text>
</comment>
<keyword evidence="1" id="KW-1133">Transmembrane helix</keyword>
<name>A0A402CQT3_9BACT</name>
<dbReference type="GO" id="GO:0009252">
    <property type="term" value="P:peptidoglycan biosynthetic process"/>
    <property type="evidence" value="ECO:0007669"/>
    <property type="project" value="UniProtKB-UniRule"/>
</dbReference>
<proteinExistence type="inferred from homology"/>
<comment type="caution">
    <text evidence="1">Lacks conserved residue(s) required for the propagation of feature annotation.</text>
</comment>
<dbReference type="KEGG" id="ccot:CCAX7_64360"/>
<keyword evidence="1" id="KW-1003">Cell membrane</keyword>
<accession>A0A402CQT3</accession>
<evidence type="ECO:0000256" key="1">
    <source>
        <dbReference type="HAMAP-Rule" id="MF_02077"/>
    </source>
</evidence>